<name>R6TQ62_9BACT</name>
<organism evidence="1 2">
    <name type="scientific">Candidatus Colimorpha enterica</name>
    <dbReference type="NCBI Taxonomy" id="3083063"/>
    <lineage>
        <taxon>Bacteria</taxon>
        <taxon>Pseudomonadati</taxon>
        <taxon>Bacteroidota</taxon>
        <taxon>Bacteroidia</taxon>
        <taxon>Bacteroidales</taxon>
        <taxon>Candidatus Colimorpha</taxon>
    </lineage>
</organism>
<dbReference type="AlphaFoldDB" id="R6TQ62"/>
<sequence length="181" mass="20907">MPQKKYDLRNQFEKSARRYSNEEERSTRIQAVIDAHHKQSEMPKKYKLPTFDCPACHAKNIMFAGDAVTKNETILTLLEENGVADYVIVCPKCKQYIGVRRHVGTQVIRRSFRTIGGTPFEYVYVFNHRITRTYQDGEIPMGTCIFYGEINNDIGEAQEEHPSVQSIWLPSHQYSKSSNTP</sequence>
<comment type="caution">
    <text evidence="1">The sequence shown here is derived from an EMBL/GenBank/DDBJ whole genome shotgun (WGS) entry which is preliminary data.</text>
</comment>
<gene>
    <name evidence="1" type="ORF">BN580_00952</name>
</gene>
<protein>
    <submittedName>
        <fullName evidence="1">Uncharacterized protein</fullName>
    </submittedName>
</protein>
<accession>R6TQ62</accession>
<evidence type="ECO:0000313" key="2">
    <source>
        <dbReference type="Proteomes" id="UP000017938"/>
    </source>
</evidence>
<evidence type="ECO:0000313" key="1">
    <source>
        <dbReference type="EMBL" id="CDC71944.1"/>
    </source>
</evidence>
<dbReference type="Proteomes" id="UP000017938">
    <property type="component" value="Unassembled WGS sequence"/>
</dbReference>
<proteinExistence type="predicted"/>
<dbReference type="EMBL" id="CBFW010000088">
    <property type="protein sequence ID" value="CDC71944.1"/>
    <property type="molecule type" value="Genomic_DNA"/>
</dbReference>
<reference evidence="1" key="1">
    <citation type="submission" date="2012-11" db="EMBL/GenBank/DDBJ databases">
        <title>Dependencies among metagenomic species, viruses, plasmids and units of genetic variation.</title>
        <authorList>
            <person name="Nielsen H.B."/>
            <person name="Almeida M."/>
            <person name="Juncker A.S."/>
            <person name="Rasmussen S."/>
            <person name="Li J."/>
            <person name="Sunagawa S."/>
            <person name="Plichta D."/>
            <person name="Gautier L."/>
            <person name="Le Chatelier E."/>
            <person name="Peletier E."/>
            <person name="Bonde I."/>
            <person name="Nielsen T."/>
            <person name="Manichanh C."/>
            <person name="Arumugam M."/>
            <person name="Batto J."/>
            <person name="Santos M.B.Q.D."/>
            <person name="Blom N."/>
            <person name="Borruel N."/>
            <person name="Burgdorf K.S."/>
            <person name="Boumezbeur F."/>
            <person name="Casellas F."/>
            <person name="Dore J."/>
            <person name="Guarner F."/>
            <person name="Hansen T."/>
            <person name="Hildebrand F."/>
            <person name="Kaas R.S."/>
            <person name="Kennedy S."/>
            <person name="Kristiansen K."/>
            <person name="Kultima J.R."/>
            <person name="Leonard P."/>
            <person name="Levenez F."/>
            <person name="Lund O."/>
            <person name="Moumen B."/>
            <person name="Le Paslier D."/>
            <person name="Pons N."/>
            <person name="Pedersen O."/>
            <person name="Prifti E."/>
            <person name="Qin J."/>
            <person name="Raes J."/>
            <person name="Tap J."/>
            <person name="Tims S."/>
            <person name="Ussery D.W."/>
            <person name="Yamada T."/>
            <person name="MetaHit consortium"/>
            <person name="Renault P."/>
            <person name="Sicheritz-Ponten T."/>
            <person name="Bork P."/>
            <person name="Wang J."/>
            <person name="Brunak S."/>
            <person name="Ehrlich S.D."/>
        </authorList>
    </citation>
    <scope>NUCLEOTIDE SEQUENCE [LARGE SCALE GENOMIC DNA]</scope>
</reference>
<dbReference type="STRING" id="1263015.BN580_00952"/>